<dbReference type="Proteomes" id="UP000292003">
    <property type="component" value="Unassembled WGS sequence"/>
</dbReference>
<dbReference type="EMBL" id="SFCC01000004">
    <property type="protein sequence ID" value="RZQ64441.1"/>
    <property type="molecule type" value="Genomic_DNA"/>
</dbReference>
<dbReference type="PRINTS" id="PR00359">
    <property type="entry name" value="BP450"/>
</dbReference>
<sequence length="301" mass="31210">MLRDRPACAAALRHPALKSSPGADSTSVLFLDGDDHQRIRGLLRSIIAACEPLPAHVRDTIERTVFALRGRTSIDLVADFARPVAAAVTGALLGVQLDSEFLDHLEATAGNLEIWFDGRVDKRAQTAGLRLALALNRATPAPGSGLAALREAGTLSADELLVTPVVLAHAAYENSMNFLGLAALEVVQGRAAGDLDEAAVRALAVDLAPARYVLRQADEDVELAGTSVTAGTRVAISLASAGLPFGMGRHACPGSVVAVAEAAVALRALAVVVGGTPTVTDIRWKPHPVFHGLAAATVRPS</sequence>
<evidence type="ECO:0000256" key="1">
    <source>
        <dbReference type="ARBA" id="ARBA00010617"/>
    </source>
</evidence>
<evidence type="ECO:0000313" key="3">
    <source>
        <dbReference type="Proteomes" id="UP000292003"/>
    </source>
</evidence>
<dbReference type="OrthoDB" id="3599677at2"/>
<dbReference type="AlphaFoldDB" id="A0A4Q7J9J9"/>
<dbReference type="GO" id="GO:0016705">
    <property type="term" value="F:oxidoreductase activity, acting on paired donors, with incorporation or reduction of molecular oxygen"/>
    <property type="evidence" value="ECO:0007669"/>
    <property type="project" value="InterPro"/>
</dbReference>
<dbReference type="PROSITE" id="PS00086">
    <property type="entry name" value="CYTOCHROME_P450"/>
    <property type="match status" value="1"/>
</dbReference>
<keyword evidence="3" id="KW-1185">Reference proteome</keyword>
<dbReference type="InterPro" id="IPR036396">
    <property type="entry name" value="Cyt_P450_sf"/>
</dbReference>
<dbReference type="InterPro" id="IPR017972">
    <property type="entry name" value="Cyt_P450_CS"/>
</dbReference>
<gene>
    <name evidence="2" type="ORF">EWH70_08760</name>
</gene>
<dbReference type="GO" id="GO:0020037">
    <property type="term" value="F:heme binding"/>
    <property type="evidence" value="ECO:0007669"/>
    <property type="project" value="InterPro"/>
</dbReference>
<accession>A0A4Q7J9J9</accession>
<name>A0A4Q7J9J9_9PSEU</name>
<comment type="similarity">
    <text evidence="1">Belongs to the cytochrome P450 family.</text>
</comment>
<comment type="caution">
    <text evidence="2">The sequence shown here is derived from an EMBL/GenBank/DDBJ whole genome shotgun (WGS) entry which is preliminary data.</text>
</comment>
<dbReference type="GO" id="GO:0005506">
    <property type="term" value="F:iron ion binding"/>
    <property type="evidence" value="ECO:0007669"/>
    <property type="project" value="InterPro"/>
</dbReference>
<dbReference type="GO" id="GO:0004497">
    <property type="term" value="F:monooxygenase activity"/>
    <property type="evidence" value="ECO:0007669"/>
    <property type="project" value="InterPro"/>
</dbReference>
<proteinExistence type="inferred from homology"/>
<dbReference type="Gene3D" id="1.10.630.10">
    <property type="entry name" value="Cytochrome P450"/>
    <property type="match status" value="2"/>
</dbReference>
<dbReference type="SUPFAM" id="SSF48264">
    <property type="entry name" value="Cytochrome P450"/>
    <property type="match status" value="1"/>
</dbReference>
<reference evidence="2 3" key="1">
    <citation type="submission" date="2019-02" db="EMBL/GenBank/DDBJ databases">
        <title>Draft genome sequence of Amycolatopsis sp. 8-3EHSu isolated from roots of Suaeda maritima.</title>
        <authorList>
            <person name="Duangmal K."/>
            <person name="Chantavorakit T."/>
        </authorList>
    </citation>
    <scope>NUCLEOTIDE SEQUENCE [LARGE SCALE GENOMIC DNA]</scope>
    <source>
        <strain evidence="2 3">8-3EHSu</strain>
    </source>
</reference>
<organism evidence="2 3">
    <name type="scientific">Amycolatopsis suaedae</name>
    <dbReference type="NCBI Taxonomy" id="2510978"/>
    <lineage>
        <taxon>Bacteria</taxon>
        <taxon>Bacillati</taxon>
        <taxon>Actinomycetota</taxon>
        <taxon>Actinomycetes</taxon>
        <taxon>Pseudonocardiales</taxon>
        <taxon>Pseudonocardiaceae</taxon>
        <taxon>Amycolatopsis</taxon>
    </lineage>
</organism>
<evidence type="ECO:0000313" key="2">
    <source>
        <dbReference type="EMBL" id="RZQ64441.1"/>
    </source>
</evidence>
<dbReference type="InterPro" id="IPR002397">
    <property type="entry name" value="Cyt_P450_B"/>
</dbReference>
<dbReference type="PANTHER" id="PTHR46696">
    <property type="entry name" value="P450, PUTATIVE (EUROFUNG)-RELATED"/>
    <property type="match status" value="1"/>
</dbReference>
<protein>
    <submittedName>
        <fullName evidence="2">Cytochrome P450</fullName>
    </submittedName>
</protein>
<dbReference type="PANTHER" id="PTHR46696:SF1">
    <property type="entry name" value="CYTOCHROME P450 YJIB-RELATED"/>
    <property type="match status" value="1"/>
</dbReference>